<evidence type="ECO:0000259" key="7">
    <source>
        <dbReference type="PROSITE" id="PS50048"/>
    </source>
</evidence>
<organism evidence="8 9">
    <name type="scientific">Talaromyces proteolyticus</name>
    <dbReference type="NCBI Taxonomy" id="1131652"/>
    <lineage>
        <taxon>Eukaryota</taxon>
        <taxon>Fungi</taxon>
        <taxon>Dikarya</taxon>
        <taxon>Ascomycota</taxon>
        <taxon>Pezizomycotina</taxon>
        <taxon>Eurotiomycetes</taxon>
        <taxon>Eurotiomycetidae</taxon>
        <taxon>Eurotiales</taxon>
        <taxon>Trichocomaceae</taxon>
        <taxon>Talaromyces</taxon>
        <taxon>Talaromyces sect. Bacilispori</taxon>
    </lineage>
</organism>
<dbReference type="EMBL" id="JAJTJA010000001">
    <property type="protein sequence ID" value="KAH8705804.1"/>
    <property type="molecule type" value="Genomic_DNA"/>
</dbReference>
<dbReference type="SMART" id="SM00066">
    <property type="entry name" value="GAL4"/>
    <property type="match status" value="1"/>
</dbReference>
<dbReference type="GO" id="GO:0003677">
    <property type="term" value="F:DNA binding"/>
    <property type="evidence" value="ECO:0007669"/>
    <property type="project" value="UniProtKB-KW"/>
</dbReference>
<protein>
    <submittedName>
        <fullName evidence="8">Fungal-specific transcription factor domain-containing protein</fullName>
    </submittedName>
</protein>
<proteinExistence type="predicted"/>
<evidence type="ECO:0000313" key="9">
    <source>
        <dbReference type="Proteomes" id="UP001201262"/>
    </source>
</evidence>
<evidence type="ECO:0000256" key="1">
    <source>
        <dbReference type="ARBA" id="ARBA00004123"/>
    </source>
</evidence>
<evidence type="ECO:0000256" key="2">
    <source>
        <dbReference type="ARBA" id="ARBA00022723"/>
    </source>
</evidence>
<dbReference type="GO" id="GO:0008270">
    <property type="term" value="F:zinc ion binding"/>
    <property type="evidence" value="ECO:0007669"/>
    <property type="project" value="InterPro"/>
</dbReference>
<keyword evidence="9" id="KW-1185">Reference proteome</keyword>
<dbReference type="Proteomes" id="UP001201262">
    <property type="component" value="Unassembled WGS sequence"/>
</dbReference>
<dbReference type="GO" id="GO:0000981">
    <property type="term" value="F:DNA-binding transcription factor activity, RNA polymerase II-specific"/>
    <property type="evidence" value="ECO:0007669"/>
    <property type="project" value="InterPro"/>
</dbReference>
<evidence type="ECO:0000256" key="5">
    <source>
        <dbReference type="ARBA" id="ARBA00023163"/>
    </source>
</evidence>
<dbReference type="AlphaFoldDB" id="A0AAD4Q453"/>
<keyword evidence="5" id="KW-0804">Transcription</keyword>
<sequence>MNDPVLMTSEISPGEGLLKKSPPCSQCRQKKIKCDKQKPCQNCKKAFSDCFYQPDTRTPTDTYSELYERIQQLEARLQFVTSGLVTASPDANLTLATSTKASPELECHCGRQILGNDFSVHFDYYMHWVELFPKIRDTHFDMTVEDENEEGPKENYQPFLVGIAYQSETLESYQPPELEADFLVTVFFNNVDPFVRMVHKDTFLSDLSLFRKGKHPQMRTFTSLLFSVYGLAAASLEPNPNSIVATFGVERESILDKYQEAQEMALYHLDFINSNKIAVFQTFLYYLTFLFARGYYRTATTLLGLAARNAQRLGLHRDPSWFNYTPWGAEHRRRLWNQLILLDQRAIALQGAITVLGFAWDTKLPENVNDCDWNTSPFSKPSDAPRSTGAFSQMSTILLKRETLKVLCPLRQNLRSRSYDEQMRHIDAGAERANSYFTAVGDDMMSLATFAKEVVEIDCDHMRLMAGQAYIRFGQPPPSHSFENFTRALNMLQRLLSLEAEIINPGWMWLFRQDPPFLATSVVLTYLSSMPDGQQNFHAWTVINAIFKKFISIHGKSKPPIVASLEAFREQTKPSWILTGHPSI</sequence>
<dbReference type="InterPro" id="IPR036864">
    <property type="entry name" value="Zn2-C6_fun-type_DNA-bd_sf"/>
</dbReference>
<name>A0AAD4Q453_9EURO</name>
<keyword evidence="3" id="KW-0805">Transcription regulation</keyword>
<dbReference type="Gene3D" id="4.10.240.10">
    <property type="entry name" value="Zn(2)-C6 fungal-type DNA-binding domain"/>
    <property type="match status" value="1"/>
</dbReference>
<evidence type="ECO:0000256" key="6">
    <source>
        <dbReference type="ARBA" id="ARBA00023242"/>
    </source>
</evidence>
<reference evidence="8" key="1">
    <citation type="submission" date="2021-12" db="EMBL/GenBank/DDBJ databases">
        <title>Convergent genome expansion in fungi linked to evolution of root-endophyte symbiosis.</title>
        <authorList>
            <consortium name="DOE Joint Genome Institute"/>
            <person name="Ke Y.-H."/>
            <person name="Bonito G."/>
            <person name="Liao H.-L."/>
            <person name="Looney B."/>
            <person name="Rojas-Flechas A."/>
            <person name="Nash J."/>
            <person name="Hameed K."/>
            <person name="Schadt C."/>
            <person name="Martin F."/>
            <person name="Crous P.W."/>
            <person name="Miettinen O."/>
            <person name="Magnuson J.K."/>
            <person name="Labbe J."/>
            <person name="Jacobson D."/>
            <person name="Doktycz M.J."/>
            <person name="Veneault-Fourrey C."/>
            <person name="Kuo A."/>
            <person name="Mondo S."/>
            <person name="Calhoun S."/>
            <person name="Riley R."/>
            <person name="Ohm R."/>
            <person name="LaButti K."/>
            <person name="Andreopoulos B."/>
            <person name="Pangilinan J."/>
            <person name="Nolan M."/>
            <person name="Tritt A."/>
            <person name="Clum A."/>
            <person name="Lipzen A."/>
            <person name="Daum C."/>
            <person name="Barry K."/>
            <person name="Grigoriev I.V."/>
            <person name="Vilgalys R."/>
        </authorList>
    </citation>
    <scope>NUCLEOTIDE SEQUENCE</scope>
    <source>
        <strain evidence="8">PMI_201</strain>
    </source>
</reference>
<dbReference type="CDD" id="cd00067">
    <property type="entry name" value="GAL4"/>
    <property type="match status" value="1"/>
</dbReference>
<evidence type="ECO:0000256" key="4">
    <source>
        <dbReference type="ARBA" id="ARBA00023125"/>
    </source>
</evidence>
<dbReference type="InterPro" id="IPR050613">
    <property type="entry name" value="Sec_Metabolite_Reg"/>
</dbReference>
<dbReference type="Pfam" id="PF04082">
    <property type="entry name" value="Fungal_trans"/>
    <property type="match status" value="1"/>
</dbReference>
<gene>
    <name evidence="8" type="ORF">BGW36DRAFT_354198</name>
</gene>
<comment type="caution">
    <text evidence="8">The sequence shown here is derived from an EMBL/GenBank/DDBJ whole genome shotgun (WGS) entry which is preliminary data.</text>
</comment>
<dbReference type="PROSITE" id="PS50048">
    <property type="entry name" value="ZN2_CY6_FUNGAL_2"/>
    <property type="match status" value="1"/>
</dbReference>
<dbReference type="CDD" id="cd12148">
    <property type="entry name" value="fungal_TF_MHR"/>
    <property type="match status" value="1"/>
</dbReference>
<dbReference type="GO" id="GO:0006351">
    <property type="term" value="P:DNA-templated transcription"/>
    <property type="evidence" value="ECO:0007669"/>
    <property type="project" value="InterPro"/>
</dbReference>
<dbReference type="GeneID" id="70243786"/>
<dbReference type="Pfam" id="PF00172">
    <property type="entry name" value="Zn_clus"/>
    <property type="match status" value="1"/>
</dbReference>
<comment type="subcellular location">
    <subcellularLocation>
        <location evidence="1">Nucleus</location>
    </subcellularLocation>
</comment>
<dbReference type="GO" id="GO:0005634">
    <property type="term" value="C:nucleus"/>
    <property type="evidence" value="ECO:0007669"/>
    <property type="project" value="UniProtKB-SubCell"/>
</dbReference>
<dbReference type="InterPro" id="IPR007219">
    <property type="entry name" value="XnlR_reg_dom"/>
</dbReference>
<dbReference type="PANTHER" id="PTHR31001">
    <property type="entry name" value="UNCHARACTERIZED TRANSCRIPTIONAL REGULATORY PROTEIN"/>
    <property type="match status" value="1"/>
</dbReference>
<keyword evidence="2" id="KW-0479">Metal-binding</keyword>
<dbReference type="SUPFAM" id="SSF57701">
    <property type="entry name" value="Zn2/Cys6 DNA-binding domain"/>
    <property type="match status" value="1"/>
</dbReference>
<accession>A0AAD4Q453</accession>
<evidence type="ECO:0000256" key="3">
    <source>
        <dbReference type="ARBA" id="ARBA00023015"/>
    </source>
</evidence>
<dbReference type="PROSITE" id="PS00463">
    <property type="entry name" value="ZN2_CY6_FUNGAL_1"/>
    <property type="match status" value="1"/>
</dbReference>
<keyword evidence="6" id="KW-0539">Nucleus</keyword>
<dbReference type="RefSeq" id="XP_046078425.1">
    <property type="nucleotide sequence ID" value="XM_046213499.1"/>
</dbReference>
<keyword evidence="4" id="KW-0238">DNA-binding</keyword>
<dbReference type="InterPro" id="IPR001138">
    <property type="entry name" value="Zn2Cys6_DnaBD"/>
</dbReference>
<feature type="domain" description="Zn(2)-C6 fungal-type" evidence="7">
    <location>
        <begin position="23"/>
        <end position="52"/>
    </location>
</feature>
<evidence type="ECO:0000313" key="8">
    <source>
        <dbReference type="EMBL" id="KAH8705804.1"/>
    </source>
</evidence>
<dbReference type="PANTHER" id="PTHR31001:SF85">
    <property type="entry name" value="ZN(II)2CYS6 TRANSCRIPTION FACTOR (EUROFUNG)"/>
    <property type="match status" value="1"/>
</dbReference>